<feature type="short sequence motif" description="DGA/G" evidence="2">
    <location>
        <begin position="241"/>
        <end position="243"/>
    </location>
</feature>
<gene>
    <name evidence="5" type="ORF">SAMN04488011_102211</name>
</gene>
<comment type="caution">
    <text evidence="2">Lacks conserved residue(s) required for the propagation of feature annotation.</text>
</comment>
<dbReference type="GO" id="GO:0016787">
    <property type="term" value="F:hydrolase activity"/>
    <property type="evidence" value="ECO:0007669"/>
    <property type="project" value="UniProtKB-UniRule"/>
</dbReference>
<dbReference type="EMBL" id="FOCM01000002">
    <property type="protein sequence ID" value="SEN02404.1"/>
    <property type="molecule type" value="Genomic_DNA"/>
</dbReference>
<evidence type="ECO:0000256" key="2">
    <source>
        <dbReference type="PROSITE-ProRule" id="PRU01161"/>
    </source>
</evidence>
<evidence type="ECO:0000313" key="5">
    <source>
        <dbReference type="EMBL" id="SEN02404.1"/>
    </source>
</evidence>
<proteinExistence type="predicted"/>
<feature type="active site" description="Proton acceptor" evidence="2">
    <location>
        <position position="241"/>
    </location>
</feature>
<dbReference type="InterPro" id="IPR016035">
    <property type="entry name" value="Acyl_Trfase/lysoPLipase"/>
</dbReference>
<dbReference type="InterPro" id="IPR002641">
    <property type="entry name" value="PNPLA_dom"/>
</dbReference>
<evidence type="ECO:0000256" key="3">
    <source>
        <dbReference type="SAM" id="MobiDB-lite"/>
    </source>
</evidence>
<dbReference type="Proteomes" id="UP000199372">
    <property type="component" value="Unassembled WGS sequence"/>
</dbReference>
<evidence type="ECO:0000313" key="6">
    <source>
        <dbReference type="Proteomes" id="UP000199372"/>
    </source>
</evidence>
<dbReference type="Pfam" id="PF01734">
    <property type="entry name" value="Patatin"/>
    <property type="match status" value="1"/>
</dbReference>
<keyword evidence="6" id="KW-1185">Reference proteome</keyword>
<keyword evidence="1 2" id="KW-0443">Lipid metabolism</keyword>
<dbReference type="AlphaFoldDB" id="A0A1H8D6H5"/>
<feature type="domain" description="PNPLA" evidence="4">
    <location>
        <begin position="67"/>
        <end position="254"/>
    </location>
</feature>
<dbReference type="Gene3D" id="3.40.1090.10">
    <property type="entry name" value="Cytosolic phospholipase A2 catalytic domain"/>
    <property type="match status" value="2"/>
</dbReference>
<evidence type="ECO:0000259" key="4">
    <source>
        <dbReference type="PROSITE" id="PS51635"/>
    </source>
</evidence>
<organism evidence="5 6">
    <name type="scientific">Palleronia pelagia</name>
    <dbReference type="NCBI Taxonomy" id="387096"/>
    <lineage>
        <taxon>Bacteria</taxon>
        <taxon>Pseudomonadati</taxon>
        <taxon>Pseudomonadota</taxon>
        <taxon>Alphaproteobacteria</taxon>
        <taxon>Rhodobacterales</taxon>
        <taxon>Roseobacteraceae</taxon>
        <taxon>Palleronia</taxon>
    </lineage>
</organism>
<keyword evidence="2" id="KW-0442">Lipid degradation</keyword>
<evidence type="ECO:0000256" key="1">
    <source>
        <dbReference type="ARBA" id="ARBA00023098"/>
    </source>
</evidence>
<sequence>MCGPTAVDRAVAPVSQSTTDPALIAPPPDGAGGMLITMGEARARVADTIRDRAATTGDRTPLTLRVLVLSAGGQYGAYGAGFLTGWSQNARTPRPAFDLVTGVSAGAILSVVAQAGPRFDPLLSPWNGLDEPSVLRRIRGPGLLRAPALSDPAPLERLIRTQLSDDLIAALGARDTDGARTLISAVDLESTRAQVFDLGALAGSNLPIDRKRDCLTETLLASAAVPGLFPPRNIDGRLYYDGGLRDQLFLASVDAARDEVARETGRQVTVEARVVLNGALDLPDGPVRDTLPDYFLRAFRILGDEVLRNSVSRVIDFAAKRPHWRLSGVVGQVDLAACGDSALAFDACVTGALFRQGLADGRAVPIDWLGPAELGALALSPGAGTE</sequence>
<protein>
    <submittedName>
        <fullName evidence="5">Predicted acylesterase/phospholipase RssA, contains patatin domain</fullName>
    </submittedName>
</protein>
<dbReference type="SUPFAM" id="SSF52151">
    <property type="entry name" value="FabD/lysophospholipase-like"/>
    <property type="match status" value="1"/>
</dbReference>
<accession>A0A1H8D6H5</accession>
<feature type="region of interest" description="Disordered" evidence="3">
    <location>
        <begin position="1"/>
        <end position="28"/>
    </location>
</feature>
<name>A0A1H8D6H5_9RHOB</name>
<feature type="short sequence motif" description="GXSXG" evidence="2">
    <location>
        <begin position="102"/>
        <end position="106"/>
    </location>
</feature>
<reference evidence="6" key="1">
    <citation type="submission" date="2016-10" db="EMBL/GenBank/DDBJ databases">
        <authorList>
            <person name="Varghese N."/>
            <person name="Submissions S."/>
        </authorList>
    </citation>
    <scope>NUCLEOTIDE SEQUENCE [LARGE SCALE GENOMIC DNA]</scope>
    <source>
        <strain evidence="6">DSM 26893</strain>
    </source>
</reference>
<dbReference type="PROSITE" id="PS51635">
    <property type="entry name" value="PNPLA"/>
    <property type="match status" value="1"/>
</dbReference>
<keyword evidence="2" id="KW-0378">Hydrolase</keyword>
<feature type="active site" description="Nucleophile" evidence="2">
    <location>
        <position position="104"/>
    </location>
</feature>
<dbReference type="GO" id="GO:0016042">
    <property type="term" value="P:lipid catabolic process"/>
    <property type="evidence" value="ECO:0007669"/>
    <property type="project" value="UniProtKB-UniRule"/>
</dbReference>